<evidence type="ECO:0000313" key="2">
    <source>
        <dbReference type="Proteomes" id="UP000604273"/>
    </source>
</evidence>
<dbReference type="OrthoDB" id="5104442at2759"/>
<evidence type="ECO:0000313" key="1">
    <source>
        <dbReference type="EMBL" id="KAF4954199.1"/>
    </source>
</evidence>
<reference evidence="1" key="2">
    <citation type="submission" date="2020-05" db="EMBL/GenBank/DDBJ databases">
        <authorList>
            <person name="Kim H.-S."/>
            <person name="Proctor R.H."/>
            <person name="Brown D.W."/>
        </authorList>
    </citation>
    <scope>NUCLEOTIDE SEQUENCE</scope>
    <source>
        <strain evidence="1">NRRL 45417</strain>
    </source>
</reference>
<protein>
    <submittedName>
        <fullName evidence="1">Uncharacterized protein</fullName>
    </submittedName>
</protein>
<comment type="caution">
    <text evidence="1">The sequence shown here is derived from an EMBL/GenBank/DDBJ whole genome shotgun (WGS) entry which is preliminary data.</text>
</comment>
<accession>A0A8H4WY73</accession>
<name>A0A8H4WY73_9HYPO</name>
<reference evidence="1" key="1">
    <citation type="journal article" date="2020" name="BMC Genomics">
        <title>Correction to: Identification and distribution of gene clusters required for synthesis of sphingolipid metabolism inhibitors in diverse species of the filamentous fungus Fusarium.</title>
        <authorList>
            <person name="Kim H.S."/>
            <person name="Lohmar J.M."/>
            <person name="Busman M."/>
            <person name="Brown D.W."/>
            <person name="Naumann T.A."/>
            <person name="Divon H.H."/>
            <person name="Lysoe E."/>
            <person name="Uhlig S."/>
            <person name="Proctor R.H."/>
        </authorList>
    </citation>
    <scope>NUCLEOTIDE SEQUENCE</scope>
    <source>
        <strain evidence="1">NRRL 45417</strain>
    </source>
</reference>
<dbReference type="EMBL" id="JABFAI010000124">
    <property type="protein sequence ID" value="KAF4954199.1"/>
    <property type="molecule type" value="Genomic_DNA"/>
</dbReference>
<dbReference type="Proteomes" id="UP000604273">
    <property type="component" value="Unassembled WGS sequence"/>
</dbReference>
<keyword evidence="2" id="KW-1185">Reference proteome</keyword>
<organism evidence="1 2">
    <name type="scientific">Fusarium gaditjirri</name>
    <dbReference type="NCBI Taxonomy" id="282569"/>
    <lineage>
        <taxon>Eukaryota</taxon>
        <taxon>Fungi</taxon>
        <taxon>Dikarya</taxon>
        <taxon>Ascomycota</taxon>
        <taxon>Pezizomycotina</taxon>
        <taxon>Sordariomycetes</taxon>
        <taxon>Hypocreomycetidae</taxon>
        <taxon>Hypocreales</taxon>
        <taxon>Nectriaceae</taxon>
        <taxon>Fusarium</taxon>
        <taxon>Fusarium nisikadoi species complex</taxon>
    </lineage>
</organism>
<gene>
    <name evidence="1" type="ORF">FGADI_5412</name>
</gene>
<sequence length="228" mass="25553">MDAGKRPRQAYVEDCIEEGDDSDSDVPLSKTQAKRLKRCHTHDVIPLPHPTSQPAQAAQDQPAFQPTVTAIPPRQTQHQVRRRGPRAPAPSVRSLLPATAVINSARQAYQSFAALQEPSRPQSQPAATAIVNALSTDVIDLDPPEPRWPPLPDINNIPHSFLFYAEEIRIVVNMLCDTGIDRNQFFEHLRHQDTSSLARPIWTTPEISEQKEIGFLCGMSTPRHRRKI</sequence>
<dbReference type="AlphaFoldDB" id="A0A8H4WY73"/>
<proteinExistence type="predicted"/>